<keyword evidence="1" id="KW-0472">Membrane</keyword>
<organism evidence="2 3">
    <name type="scientific">Domibacillus mangrovi</name>
    <dbReference type="NCBI Taxonomy" id="1714354"/>
    <lineage>
        <taxon>Bacteria</taxon>
        <taxon>Bacillati</taxon>
        <taxon>Bacillota</taxon>
        <taxon>Bacilli</taxon>
        <taxon>Bacillales</taxon>
        <taxon>Bacillaceae</taxon>
        <taxon>Domibacillus</taxon>
    </lineage>
</organism>
<dbReference type="STRING" id="1714354.BLL40_10390"/>
<keyword evidence="1" id="KW-1133">Transmembrane helix</keyword>
<proteinExistence type="predicted"/>
<evidence type="ECO:0000313" key="2">
    <source>
        <dbReference type="EMBL" id="OKL36303.1"/>
    </source>
</evidence>
<keyword evidence="1" id="KW-0812">Transmembrane</keyword>
<reference evidence="2 3" key="1">
    <citation type="submission" date="2016-12" db="EMBL/GenBank/DDBJ databases">
        <title>Domibacillus sp. SAOS 44 whole genome sequencing.</title>
        <authorList>
            <person name="Verma A."/>
            <person name="Krishnamurthi S."/>
        </authorList>
    </citation>
    <scope>NUCLEOTIDE SEQUENCE [LARGE SCALE GENOMIC DNA]</scope>
    <source>
        <strain evidence="2 3">SAOS 44</strain>
    </source>
</reference>
<feature type="transmembrane region" description="Helical" evidence="1">
    <location>
        <begin position="96"/>
        <end position="119"/>
    </location>
</feature>
<evidence type="ECO:0000256" key="1">
    <source>
        <dbReference type="SAM" id="Phobius"/>
    </source>
</evidence>
<dbReference type="AlphaFoldDB" id="A0A1Q5P2A5"/>
<name>A0A1Q5P2A5_9BACI</name>
<protein>
    <submittedName>
        <fullName evidence="2">Uncharacterized protein</fullName>
    </submittedName>
</protein>
<feature type="transmembrane region" description="Helical" evidence="1">
    <location>
        <begin position="131"/>
        <end position="152"/>
    </location>
</feature>
<keyword evidence="3" id="KW-1185">Reference proteome</keyword>
<comment type="caution">
    <text evidence="2">The sequence shown here is derived from an EMBL/GenBank/DDBJ whole genome shotgun (WGS) entry which is preliminary data.</text>
</comment>
<sequence length="214" mass="24618">MYRQAYEMIRNRSYDNIVEEAEGDHMEYIQIANVTMPVQQPAVMIALFGAWLYVRIQYGKSFADRFSNTAFLFVIVWKFSIILFQFPLVLQAPMSILYFNGGTYGFWLGLAIALLYMYINKMPSFKTAGAWAAIIVLYPLALSVMAGTWTIWTITQAAGSILFFFVAKEGLERALTLLLFWQLLFLSAEGGLFGMESFVYIIVTVYFIIWRKKT</sequence>
<dbReference type="EMBL" id="MRWQ01000008">
    <property type="protein sequence ID" value="OKL36303.1"/>
    <property type="molecule type" value="Genomic_DNA"/>
</dbReference>
<dbReference type="Proteomes" id="UP000186524">
    <property type="component" value="Unassembled WGS sequence"/>
</dbReference>
<evidence type="ECO:0000313" key="3">
    <source>
        <dbReference type="Proteomes" id="UP000186524"/>
    </source>
</evidence>
<accession>A0A1Q5P2A5</accession>
<feature type="transmembrane region" description="Helical" evidence="1">
    <location>
        <begin position="70"/>
        <end position="90"/>
    </location>
</feature>
<gene>
    <name evidence="2" type="ORF">BLL40_10390</name>
</gene>
<feature type="transmembrane region" description="Helical" evidence="1">
    <location>
        <begin position="179"/>
        <end position="209"/>
    </location>
</feature>